<reference evidence="6" key="1">
    <citation type="submission" date="2021-02" db="EMBL/GenBank/DDBJ databases">
        <authorList>
            <person name="Nowell W R."/>
        </authorList>
    </citation>
    <scope>NUCLEOTIDE SEQUENCE</scope>
</reference>
<evidence type="ECO:0000313" key="9">
    <source>
        <dbReference type="EMBL" id="CAF3816642.1"/>
    </source>
</evidence>
<dbReference type="GO" id="GO:0008270">
    <property type="term" value="F:zinc ion binding"/>
    <property type="evidence" value="ECO:0007669"/>
    <property type="project" value="UniProtKB-KW"/>
</dbReference>
<dbReference type="Proteomes" id="UP000663882">
    <property type="component" value="Unassembled WGS sequence"/>
</dbReference>
<dbReference type="GO" id="GO:0006511">
    <property type="term" value="P:ubiquitin-dependent protein catabolic process"/>
    <property type="evidence" value="ECO:0007669"/>
    <property type="project" value="TreeGrafter"/>
</dbReference>
<dbReference type="InterPro" id="IPR013083">
    <property type="entry name" value="Znf_RING/FYVE/PHD"/>
</dbReference>
<dbReference type="InterPro" id="IPR001841">
    <property type="entry name" value="Znf_RING"/>
</dbReference>
<evidence type="ECO:0000313" key="10">
    <source>
        <dbReference type="EMBL" id="CAF4029172.1"/>
    </source>
</evidence>
<proteinExistence type="predicted"/>
<dbReference type="PROSITE" id="PS50089">
    <property type="entry name" value="ZF_RING_2"/>
    <property type="match status" value="1"/>
</dbReference>
<dbReference type="EMBL" id="CAJNOO010001683">
    <property type="protein sequence ID" value="CAF1187042.1"/>
    <property type="molecule type" value="Genomic_DNA"/>
</dbReference>
<gene>
    <name evidence="10" type="ORF">JBS370_LOCUS27859</name>
    <name evidence="8" type="ORF">JXQ802_LOCUS44271</name>
    <name evidence="9" type="ORF">OTI717_LOCUS19153</name>
    <name evidence="6" type="ORF">PYM288_LOCUS28892</name>
    <name evidence="5" type="ORF">RFH988_LOCUS23836</name>
    <name evidence="7" type="ORF">ZHD862_LOCUS32691</name>
</gene>
<dbReference type="EMBL" id="CAJOAX010002748">
    <property type="protein sequence ID" value="CAF3816642.1"/>
    <property type="molecule type" value="Genomic_DNA"/>
</dbReference>
<evidence type="ECO:0000313" key="11">
    <source>
        <dbReference type="Proteomes" id="UP000663854"/>
    </source>
</evidence>
<dbReference type="EMBL" id="CAJNOT010003611">
    <property type="protein sequence ID" value="CAF1392391.1"/>
    <property type="molecule type" value="Genomic_DNA"/>
</dbReference>
<dbReference type="SUPFAM" id="SSF57850">
    <property type="entry name" value="RING/U-box"/>
    <property type="match status" value="1"/>
</dbReference>
<dbReference type="Proteomes" id="UP000663836">
    <property type="component" value="Unassembled WGS sequence"/>
</dbReference>
<evidence type="ECO:0000313" key="12">
    <source>
        <dbReference type="Proteomes" id="UP000663870"/>
    </source>
</evidence>
<dbReference type="Proteomes" id="UP000663854">
    <property type="component" value="Unassembled WGS sequence"/>
</dbReference>
<name>A0A815CA24_9BILA</name>
<evidence type="ECO:0000256" key="2">
    <source>
        <dbReference type="ARBA" id="ARBA00022833"/>
    </source>
</evidence>
<evidence type="ECO:0000259" key="4">
    <source>
        <dbReference type="PROSITE" id="PS50089"/>
    </source>
</evidence>
<dbReference type="PANTHER" id="PTHR22765">
    <property type="entry name" value="RING FINGER AND PROTEASE ASSOCIATED DOMAIN-CONTAINING"/>
    <property type="match status" value="1"/>
</dbReference>
<evidence type="ECO:0000313" key="6">
    <source>
        <dbReference type="EMBL" id="CAF1281216.1"/>
    </source>
</evidence>
<dbReference type="SMART" id="SM00184">
    <property type="entry name" value="RING"/>
    <property type="match status" value="1"/>
</dbReference>
<dbReference type="Gene3D" id="3.30.40.10">
    <property type="entry name" value="Zinc/RING finger domain, C3HC4 (zinc finger)"/>
    <property type="match status" value="1"/>
</dbReference>
<protein>
    <recommendedName>
        <fullName evidence="4">RING-type domain-containing protein</fullName>
    </recommendedName>
</protein>
<evidence type="ECO:0000313" key="8">
    <source>
        <dbReference type="EMBL" id="CAF1559817.1"/>
    </source>
</evidence>
<dbReference type="Pfam" id="PF13639">
    <property type="entry name" value="zf-RING_2"/>
    <property type="match status" value="1"/>
</dbReference>
<comment type="caution">
    <text evidence="6">The sequence shown here is derived from an EMBL/GenBank/DDBJ whole genome shotgun (WGS) entry which is preliminary data.</text>
</comment>
<keyword evidence="2" id="KW-0862">Zinc</keyword>
<dbReference type="EMBL" id="CAJOBD010005383">
    <property type="protein sequence ID" value="CAF4029172.1"/>
    <property type="molecule type" value="Genomic_DNA"/>
</dbReference>
<dbReference type="OrthoDB" id="8062037at2759"/>
<organism evidence="6 11">
    <name type="scientific">Rotaria sordida</name>
    <dbReference type="NCBI Taxonomy" id="392033"/>
    <lineage>
        <taxon>Eukaryota</taxon>
        <taxon>Metazoa</taxon>
        <taxon>Spiralia</taxon>
        <taxon>Gnathifera</taxon>
        <taxon>Rotifera</taxon>
        <taxon>Eurotatoria</taxon>
        <taxon>Bdelloidea</taxon>
        <taxon>Philodinida</taxon>
        <taxon>Philodinidae</taxon>
        <taxon>Rotaria</taxon>
    </lineage>
</organism>
<dbReference type="Proteomes" id="UP000663823">
    <property type="component" value="Unassembled WGS sequence"/>
</dbReference>
<evidence type="ECO:0000256" key="1">
    <source>
        <dbReference type="ARBA" id="ARBA00022771"/>
    </source>
</evidence>
<keyword evidence="1 3" id="KW-0479">Metal-binding</keyword>
<dbReference type="Proteomes" id="UP000663870">
    <property type="component" value="Unassembled WGS sequence"/>
</dbReference>
<evidence type="ECO:0000313" key="7">
    <source>
        <dbReference type="EMBL" id="CAF1392391.1"/>
    </source>
</evidence>
<keyword evidence="12" id="KW-1185">Reference proteome</keyword>
<dbReference type="AlphaFoldDB" id="A0A815CA24"/>
<dbReference type="EMBL" id="CAJNOH010002222">
    <property type="protein sequence ID" value="CAF1281216.1"/>
    <property type="molecule type" value="Genomic_DNA"/>
</dbReference>
<feature type="domain" description="RING-type" evidence="4">
    <location>
        <begin position="108"/>
        <end position="149"/>
    </location>
</feature>
<dbReference type="EMBL" id="CAJNOL010003364">
    <property type="protein sequence ID" value="CAF1559817.1"/>
    <property type="molecule type" value="Genomic_DNA"/>
</dbReference>
<sequence length="169" mass="19491">MSNSMHVNIANNRWALKVLYNPISSNQSTYIIQTIPSSRTTRPQTIIEINSSIQTNSLIVVRQHLLNDTIATIIQSTISSSLDNNQILTADIIAQTIQYNQIHNPSQCSICLGDFNITDILLQLTCKHIYHRECLLHWLQTHYRCPYCRFLVYQQPVTPHIFLIRQTIT</sequence>
<evidence type="ECO:0000313" key="5">
    <source>
        <dbReference type="EMBL" id="CAF1187042.1"/>
    </source>
</evidence>
<evidence type="ECO:0000256" key="3">
    <source>
        <dbReference type="PROSITE-ProRule" id="PRU00175"/>
    </source>
</evidence>
<dbReference type="GO" id="GO:0061630">
    <property type="term" value="F:ubiquitin protein ligase activity"/>
    <property type="evidence" value="ECO:0007669"/>
    <property type="project" value="TreeGrafter"/>
</dbReference>
<dbReference type="InterPro" id="IPR051826">
    <property type="entry name" value="E3_ubiquitin-ligase_domain"/>
</dbReference>
<keyword evidence="1 3" id="KW-0863">Zinc-finger</keyword>
<dbReference type="Proteomes" id="UP000663864">
    <property type="component" value="Unassembled WGS sequence"/>
</dbReference>
<accession>A0A815CA24</accession>